<organism evidence="3 4">
    <name type="scientific">Synaphobranchus kaupii</name>
    <name type="common">Kaup's arrowtooth eel</name>
    <dbReference type="NCBI Taxonomy" id="118154"/>
    <lineage>
        <taxon>Eukaryota</taxon>
        <taxon>Metazoa</taxon>
        <taxon>Chordata</taxon>
        <taxon>Craniata</taxon>
        <taxon>Vertebrata</taxon>
        <taxon>Euteleostomi</taxon>
        <taxon>Actinopterygii</taxon>
        <taxon>Neopterygii</taxon>
        <taxon>Teleostei</taxon>
        <taxon>Anguilliformes</taxon>
        <taxon>Synaphobranchidae</taxon>
        <taxon>Synaphobranchus</taxon>
    </lineage>
</organism>
<comment type="similarity">
    <text evidence="1">Belongs to the arrestin family.</text>
</comment>
<evidence type="ECO:0000313" key="3">
    <source>
        <dbReference type="EMBL" id="KAJ8380577.1"/>
    </source>
</evidence>
<evidence type="ECO:0000256" key="1">
    <source>
        <dbReference type="ARBA" id="ARBA00005298"/>
    </source>
</evidence>
<dbReference type="AlphaFoldDB" id="A0A9Q1JDK5"/>
<dbReference type="Proteomes" id="UP001152622">
    <property type="component" value="Chromosome 1"/>
</dbReference>
<dbReference type="PANTHER" id="PTHR11188:SF135">
    <property type="entry name" value="ARRESTIN DOMAIN CONTAINING 3-LIKE-RELATED"/>
    <property type="match status" value="1"/>
</dbReference>
<keyword evidence="4" id="KW-1185">Reference proteome</keyword>
<dbReference type="InterPro" id="IPR014752">
    <property type="entry name" value="Arrestin-like_C"/>
</dbReference>
<dbReference type="Pfam" id="PF02752">
    <property type="entry name" value="Arrestin_C"/>
    <property type="match status" value="2"/>
</dbReference>
<feature type="domain" description="Arrestin C-terminal-like" evidence="2">
    <location>
        <begin position="177"/>
        <end position="300"/>
    </location>
</feature>
<protein>
    <recommendedName>
        <fullName evidence="2">Arrestin C-terminal-like domain-containing protein</fullName>
    </recommendedName>
</protein>
<dbReference type="GO" id="GO:0015031">
    <property type="term" value="P:protein transport"/>
    <property type="evidence" value="ECO:0007669"/>
    <property type="project" value="TreeGrafter"/>
</dbReference>
<sequence length="599" mass="68333">MFGETFTSFEINFDALNERNVFVCGDVISGRIIFEISKEIRVNSITVVLKGKTRVAWSTGSSKNRRHYSAKEEYFNMKCEDFIQQNAIGADETVLPRGTHVYPFRFQLPLGNFPSSFKGGHGRVVYSLVVEIHRPWHLAKEFRSELNFVSHIDANHPQLLEPRSASNNKEVGCLCCTSGPVSMRVQLERKGYVPGEMIHIIAEFENASSRTLVPKATLVQTQVFYTISRSSRSCLTKELAKVEGRHLMPRSSGVWGNQSLQIPAETPLTISNCQILEVDYYLLVCLKIPSGINLKVIIPLAKGKANVHWTERHQDREQSYNAKEEYFKLEHFIIRKVKGDGDDKDKLVDQCGETYGKAIPAGKHVYPFSLRIPDGKMPSSFKGIHGKVLYTVEAKIDRSMRMDKKDKAVINFVSRSDMNNPVYMLPQSGAESKKMKLFTKGSTNMNISIDRKGYMQGDAITITANIENDSSRDLVPKFSVEQEQSFFARGHQKQFNKRILKEEGEAIPSKSHQTKTFVIKIPPDLQLSITHCRIIKVNYELKVYLDVPYASDPEVLFHPSLPQDHTFLRLSQEPFHRKLLREAFYLRLPLVHLHPRQPQ</sequence>
<evidence type="ECO:0000259" key="2">
    <source>
        <dbReference type="SMART" id="SM01017"/>
    </source>
</evidence>
<dbReference type="InterPro" id="IPR050357">
    <property type="entry name" value="Arrestin_domain-protein"/>
</dbReference>
<gene>
    <name evidence="3" type="ORF">SKAU_G00013550</name>
</gene>
<dbReference type="GO" id="GO:0005886">
    <property type="term" value="C:plasma membrane"/>
    <property type="evidence" value="ECO:0007669"/>
    <property type="project" value="TreeGrafter"/>
</dbReference>
<name>A0A9Q1JDK5_SYNKA</name>
<comment type="caution">
    <text evidence="3">The sequence shown here is derived from an EMBL/GenBank/DDBJ whole genome shotgun (WGS) entry which is preliminary data.</text>
</comment>
<dbReference type="OrthoDB" id="2333384at2759"/>
<dbReference type="InterPro" id="IPR011022">
    <property type="entry name" value="Arrestin_C-like"/>
</dbReference>
<feature type="domain" description="Arrestin C-terminal-like" evidence="2">
    <location>
        <begin position="439"/>
        <end position="561"/>
    </location>
</feature>
<accession>A0A9Q1JDK5</accession>
<dbReference type="EMBL" id="JAINUF010000001">
    <property type="protein sequence ID" value="KAJ8380577.1"/>
    <property type="molecule type" value="Genomic_DNA"/>
</dbReference>
<evidence type="ECO:0000313" key="4">
    <source>
        <dbReference type="Proteomes" id="UP001152622"/>
    </source>
</evidence>
<dbReference type="Gene3D" id="2.60.40.640">
    <property type="match status" value="4"/>
</dbReference>
<dbReference type="PANTHER" id="PTHR11188">
    <property type="entry name" value="ARRESTIN DOMAIN CONTAINING PROTEIN"/>
    <property type="match status" value="1"/>
</dbReference>
<dbReference type="GO" id="GO:0005737">
    <property type="term" value="C:cytoplasm"/>
    <property type="evidence" value="ECO:0007669"/>
    <property type="project" value="TreeGrafter"/>
</dbReference>
<dbReference type="InterPro" id="IPR014756">
    <property type="entry name" value="Ig_E-set"/>
</dbReference>
<dbReference type="GO" id="GO:0007399">
    <property type="term" value="P:nervous system development"/>
    <property type="evidence" value="ECO:0007669"/>
    <property type="project" value="UniProtKB-ARBA"/>
</dbReference>
<dbReference type="InterPro" id="IPR011021">
    <property type="entry name" value="Arrestin-like_N"/>
</dbReference>
<dbReference type="SUPFAM" id="SSF81296">
    <property type="entry name" value="E set domains"/>
    <property type="match status" value="4"/>
</dbReference>
<dbReference type="SMART" id="SM01017">
    <property type="entry name" value="Arrestin_C"/>
    <property type="match status" value="2"/>
</dbReference>
<proteinExistence type="inferred from homology"/>
<reference evidence="3" key="1">
    <citation type="journal article" date="2023" name="Science">
        <title>Genome structures resolve the early diversification of teleost fishes.</title>
        <authorList>
            <person name="Parey E."/>
            <person name="Louis A."/>
            <person name="Montfort J."/>
            <person name="Bouchez O."/>
            <person name="Roques C."/>
            <person name="Iampietro C."/>
            <person name="Lluch J."/>
            <person name="Castinel A."/>
            <person name="Donnadieu C."/>
            <person name="Desvignes T."/>
            <person name="Floi Bucao C."/>
            <person name="Jouanno E."/>
            <person name="Wen M."/>
            <person name="Mejri S."/>
            <person name="Dirks R."/>
            <person name="Jansen H."/>
            <person name="Henkel C."/>
            <person name="Chen W.J."/>
            <person name="Zahm M."/>
            <person name="Cabau C."/>
            <person name="Klopp C."/>
            <person name="Thompson A.W."/>
            <person name="Robinson-Rechavi M."/>
            <person name="Braasch I."/>
            <person name="Lecointre G."/>
            <person name="Bobe J."/>
            <person name="Postlethwait J.H."/>
            <person name="Berthelot C."/>
            <person name="Roest Crollius H."/>
            <person name="Guiguen Y."/>
        </authorList>
    </citation>
    <scope>NUCLEOTIDE SEQUENCE</scope>
    <source>
        <strain evidence="3">WJC10195</strain>
    </source>
</reference>
<dbReference type="Pfam" id="PF00339">
    <property type="entry name" value="Arrestin_N"/>
    <property type="match status" value="1"/>
</dbReference>